<proteinExistence type="inferred from homology"/>
<comment type="subcellular location">
    <subcellularLocation>
        <location evidence="1">Cytoplasm</location>
    </subcellularLocation>
</comment>
<dbReference type="InterPro" id="IPR005623">
    <property type="entry name" value="Chaperone_NapD_NO3_reduct"/>
</dbReference>
<evidence type="ECO:0000313" key="3">
    <source>
        <dbReference type="Proteomes" id="UP000214610"/>
    </source>
</evidence>
<sequence>MNYSGLLVACKPGCFSQALEAVSAISGAEVHQKQEEASRFIVVVEAPSVTEETEIFKSISALDSVMDVSLLVHHFEESAEINPLDNFEKLTQ</sequence>
<dbReference type="RefSeq" id="WP_066593847.1">
    <property type="nucleotide sequence ID" value="NZ_CAJTBZ010000005.1"/>
</dbReference>
<organism evidence="2 3">
    <name type="scientific">Turicimonas muris</name>
    <dbReference type="NCBI Taxonomy" id="1796652"/>
    <lineage>
        <taxon>Bacteria</taxon>
        <taxon>Pseudomonadati</taxon>
        <taxon>Pseudomonadota</taxon>
        <taxon>Betaproteobacteria</taxon>
        <taxon>Burkholderiales</taxon>
        <taxon>Sutterellaceae</taxon>
        <taxon>Turicimonas</taxon>
    </lineage>
</organism>
<keyword evidence="1" id="KW-0143">Chaperone</keyword>
<dbReference type="Pfam" id="PF03927">
    <property type="entry name" value="NapD"/>
    <property type="match status" value="1"/>
</dbReference>
<name>A0A227KPS7_9BURK</name>
<gene>
    <name evidence="1" type="primary">napD</name>
    <name evidence="2" type="ORF">ADH67_04475</name>
</gene>
<dbReference type="GO" id="GO:0051224">
    <property type="term" value="P:negative regulation of protein transport"/>
    <property type="evidence" value="ECO:0007669"/>
    <property type="project" value="UniProtKB-UniRule"/>
</dbReference>
<dbReference type="GeneID" id="78361906"/>
<dbReference type="EMBL" id="NHMP01000002">
    <property type="protein sequence ID" value="OXE50250.1"/>
    <property type="molecule type" value="Genomic_DNA"/>
</dbReference>
<comment type="caution">
    <text evidence="2">The sequence shown here is derived from an EMBL/GenBank/DDBJ whole genome shotgun (WGS) entry which is preliminary data.</text>
</comment>
<comment type="similarity">
    <text evidence="1">Belongs to the NapD family.</text>
</comment>
<protein>
    <recommendedName>
        <fullName evidence="1">Chaperone NapD</fullName>
    </recommendedName>
    <alternativeName>
        <fullName evidence="1">NapA signal peptide-binding chaperone NapD</fullName>
    </alternativeName>
</protein>
<dbReference type="Gene3D" id="3.30.70.920">
    <property type="match status" value="1"/>
</dbReference>
<comment type="function">
    <text evidence="1">Chaperone for NapA, the catalytic subunit of the periplasmic nitrate reductase. It binds directly and specifically to the twin-arginine signal peptide of NapA, preventing premature interaction with the Tat translocase and premature export.</text>
</comment>
<accession>A0A227KPS7</accession>
<dbReference type="GO" id="GO:0005048">
    <property type="term" value="F:signal sequence binding"/>
    <property type="evidence" value="ECO:0007669"/>
    <property type="project" value="UniProtKB-UniRule"/>
</dbReference>
<reference evidence="3" key="1">
    <citation type="submission" date="2017-05" db="EMBL/GenBank/DDBJ databases">
        <title>Improved OligoMM genomes.</title>
        <authorList>
            <person name="Garzetti D."/>
        </authorList>
    </citation>
    <scope>NUCLEOTIDE SEQUENCE [LARGE SCALE GENOMIC DNA]</scope>
    <source>
        <strain evidence="3">YL45</strain>
    </source>
</reference>
<dbReference type="GO" id="GO:0005737">
    <property type="term" value="C:cytoplasm"/>
    <property type="evidence" value="ECO:0007669"/>
    <property type="project" value="UniProtKB-SubCell"/>
</dbReference>
<dbReference type="HAMAP" id="MF_02200">
    <property type="entry name" value="NapD"/>
    <property type="match status" value="1"/>
</dbReference>
<dbReference type="Proteomes" id="UP000214610">
    <property type="component" value="Unassembled WGS sequence"/>
</dbReference>
<evidence type="ECO:0000256" key="1">
    <source>
        <dbReference type="HAMAP-Rule" id="MF_02200"/>
    </source>
</evidence>
<keyword evidence="1" id="KW-0963">Cytoplasm</keyword>
<keyword evidence="3" id="KW-1185">Reference proteome</keyword>
<evidence type="ECO:0000313" key="2">
    <source>
        <dbReference type="EMBL" id="OXE50250.1"/>
    </source>
</evidence>
<dbReference type="AlphaFoldDB" id="A0A227KPS7"/>
<comment type="subunit">
    <text evidence="1">Interacts with the cytoplasmic NapA precursor.</text>
</comment>